<dbReference type="InterPro" id="IPR017868">
    <property type="entry name" value="Filamin/ABP280_repeat-like"/>
</dbReference>
<evidence type="ECO:0000313" key="4">
    <source>
        <dbReference type="Proteomes" id="UP000054560"/>
    </source>
</evidence>
<feature type="compositionally biased region" description="Basic and acidic residues" evidence="2">
    <location>
        <begin position="223"/>
        <end position="239"/>
    </location>
</feature>
<sequence length="921" mass="102759">MSQPWLQEASDTQLSAESTEVFRADDKNAKLQTMEDNHSTSQAKANVVEDKSDTEDMVLKDTDTVTGTKPGEVAMMEKMPVDSEEKSGAALVTETHKSNNNELQESKKIASSGGGPDSTDNENESSDIKAKSSTDEHEGSGKEEESRDDQQTSDTERTKGDGEKTYSSDDKNQSDHEHTNSDTDTAKPPTESDKEYMGTADTDSKLAREFAESLILTDQAGGRQDEKEPEPELPRTFDDHFKSIVQKGGNDSRKKKQTTEEIMEDIRIRNLKRETCKFWSYRNAVGRYLAASLNVEWADISDACGVPEDSDNINVMDWWRREKGAVAQLQKALSLVELPEQRDFFTNYTRDEKEMVDGRYGYVDSDSYGSADTYTEVLHEAGVSAEHTTVLGVQVQVPACEEVIWIIQPMTESGDKVPLSNRLVFQAEVRGPSVIVPTIKANADGTYHATFTPTVKGSYQVYIRLDLARGVGDTNCWREETHFMIAQVLPNGPSELKVTGPNDPTTCVKLAEARALSTTHTGEWRKVDCGAYTSPVEGEEGAGQNATDASEAMDQGKVKLPKGWTEDESMKPVITDYIRKACKAGMVENVQGWYGDALDKTLGPDRFMDRRARGCQYGRESNQTHSKLQKANAAGTSLSNRDAHPFFPNVTDQNMPPLMFYPFDVQTAEAMDYGCMRNKWVHLWGDSLDRSALRDSIIPIYNEMLGEQCVDSSVPYVDTAVVDPHKRLRVDVVIHHWPKANITFSFMAVTKRIRAPDFYMFDDEKGHIRDTWPSFAIHQMWATVTPLTGMSRPSAFVFSLALHAAAHKVTTDAYDATLRNMHMWITSGAGKGVPVFWRRSTTTQHHFTTLHEQHKCLFNSQLGRLDDVAMRVTKELGVPVIVGTVQIDACDISGGYAHSKDQQVPKHSNLNPNVDVKWVET</sequence>
<dbReference type="SUPFAM" id="SSF81296">
    <property type="entry name" value="E set domains"/>
    <property type="match status" value="1"/>
</dbReference>
<dbReference type="InterPro" id="IPR014756">
    <property type="entry name" value="Ig_E-set"/>
</dbReference>
<dbReference type="GeneID" id="25906826"/>
<feature type="region of interest" description="Disordered" evidence="2">
    <location>
        <begin position="215"/>
        <end position="239"/>
    </location>
</feature>
<dbReference type="EMBL" id="KQ242042">
    <property type="protein sequence ID" value="KNC81348.1"/>
    <property type="molecule type" value="Genomic_DNA"/>
</dbReference>
<feature type="compositionally biased region" description="Basic and acidic residues" evidence="2">
    <location>
        <begin position="126"/>
        <end position="200"/>
    </location>
</feature>
<dbReference type="PROSITE" id="PS50194">
    <property type="entry name" value="FILAMIN_REPEAT"/>
    <property type="match status" value="1"/>
</dbReference>
<dbReference type="InterPro" id="IPR013783">
    <property type="entry name" value="Ig-like_fold"/>
</dbReference>
<dbReference type="Proteomes" id="UP000054560">
    <property type="component" value="Unassembled WGS sequence"/>
</dbReference>
<feature type="repeat" description="Filamin" evidence="1">
    <location>
        <begin position="425"/>
        <end position="466"/>
    </location>
</feature>
<dbReference type="AlphaFoldDB" id="A0A0L0FZF5"/>
<organism evidence="3 4">
    <name type="scientific">Sphaeroforma arctica JP610</name>
    <dbReference type="NCBI Taxonomy" id="667725"/>
    <lineage>
        <taxon>Eukaryota</taxon>
        <taxon>Ichthyosporea</taxon>
        <taxon>Ichthyophonida</taxon>
        <taxon>Sphaeroforma</taxon>
    </lineage>
</organism>
<reference evidence="3 4" key="1">
    <citation type="submission" date="2011-02" db="EMBL/GenBank/DDBJ databases">
        <title>The Genome Sequence of Sphaeroforma arctica JP610.</title>
        <authorList>
            <consortium name="The Broad Institute Genome Sequencing Platform"/>
            <person name="Russ C."/>
            <person name="Cuomo C."/>
            <person name="Young S.K."/>
            <person name="Zeng Q."/>
            <person name="Gargeya S."/>
            <person name="Alvarado L."/>
            <person name="Berlin A."/>
            <person name="Chapman S.B."/>
            <person name="Chen Z."/>
            <person name="Freedman E."/>
            <person name="Gellesch M."/>
            <person name="Goldberg J."/>
            <person name="Griggs A."/>
            <person name="Gujja S."/>
            <person name="Heilman E."/>
            <person name="Heiman D."/>
            <person name="Howarth C."/>
            <person name="Mehta T."/>
            <person name="Neiman D."/>
            <person name="Pearson M."/>
            <person name="Roberts A."/>
            <person name="Saif S."/>
            <person name="Shea T."/>
            <person name="Shenoy N."/>
            <person name="Sisk P."/>
            <person name="Stolte C."/>
            <person name="Sykes S."/>
            <person name="White J."/>
            <person name="Yandava C."/>
            <person name="Burger G."/>
            <person name="Gray M.W."/>
            <person name="Holland P.W.H."/>
            <person name="King N."/>
            <person name="Lang F.B.F."/>
            <person name="Roger A.J."/>
            <person name="Ruiz-Trillo I."/>
            <person name="Haas B."/>
            <person name="Nusbaum C."/>
            <person name="Birren B."/>
        </authorList>
    </citation>
    <scope>NUCLEOTIDE SEQUENCE [LARGE SCALE GENOMIC DNA]</scope>
    <source>
        <strain evidence="3 4">JP610</strain>
    </source>
</reference>
<dbReference type="InterPro" id="IPR001298">
    <property type="entry name" value="Filamin/ABP280_rpt"/>
</dbReference>
<protein>
    <submittedName>
        <fullName evidence="3">Uncharacterized protein</fullName>
    </submittedName>
</protein>
<keyword evidence="4" id="KW-1185">Reference proteome</keyword>
<evidence type="ECO:0000256" key="2">
    <source>
        <dbReference type="SAM" id="MobiDB-lite"/>
    </source>
</evidence>
<dbReference type="RefSeq" id="XP_014155250.1">
    <property type="nucleotide sequence ID" value="XM_014299775.1"/>
</dbReference>
<feature type="compositionally biased region" description="Basic and acidic residues" evidence="2">
    <location>
        <begin position="94"/>
        <end position="108"/>
    </location>
</feature>
<feature type="region of interest" description="Disordered" evidence="2">
    <location>
        <begin position="32"/>
        <end position="200"/>
    </location>
</feature>
<dbReference type="SMART" id="SM00557">
    <property type="entry name" value="IG_FLMN"/>
    <property type="match status" value="1"/>
</dbReference>
<proteinExistence type="predicted"/>
<evidence type="ECO:0000313" key="3">
    <source>
        <dbReference type="EMBL" id="KNC81348.1"/>
    </source>
</evidence>
<gene>
    <name evidence="3" type="ORF">SARC_06322</name>
</gene>
<dbReference type="Gene3D" id="2.60.40.10">
    <property type="entry name" value="Immunoglobulins"/>
    <property type="match status" value="1"/>
</dbReference>
<evidence type="ECO:0000256" key="1">
    <source>
        <dbReference type="PROSITE-ProRule" id="PRU00087"/>
    </source>
</evidence>
<accession>A0A0L0FZF5</accession>
<name>A0A0L0FZF5_9EUKA</name>